<dbReference type="CDD" id="cd08662">
    <property type="entry name" value="M13"/>
    <property type="match status" value="1"/>
</dbReference>
<dbReference type="Gene3D" id="1.10.1380.10">
    <property type="entry name" value="Neutral endopeptidase , domain2"/>
    <property type="match status" value="1"/>
</dbReference>
<dbReference type="InterPro" id="IPR000718">
    <property type="entry name" value="Peptidase_M13"/>
</dbReference>
<evidence type="ECO:0000256" key="7">
    <source>
        <dbReference type="ARBA" id="ARBA00023049"/>
    </source>
</evidence>
<dbReference type="AlphaFoldDB" id="A0A174HNM0"/>
<proteinExistence type="inferred from homology"/>
<keyword evidence="6" id="KW-0862">Zinc</keyword>
<dbReference type="GO" id="GO:0004222">
    <property type="term" value="F:metalloendopeptidase activity"/>
    <property type="evidence" value="ECO:0007669"/>
    <property type="project" value="InterPro"/>
</dbReference>
<dbReference type="InterPro" id="IPR024079">
    <property type="entry name" value="MetalloPept_cat_dom_sf"/>
</dbReference>
<feature type="domain" description="Peptidase M13 N-terminal" evidence="9">
    <location>
        <begin position="50"/>
        <end position="430"/>
    </location>
</feature>
<name>A0A174HNM0_9BACE</name>
<dbReference type="STRING" id="47678.ERS852494_00685"/>
<evidence type="ECO:0000256" key="5">
    <source>
        <dbReference type="ARBA" id="ARBA00022801"/>
    </source>
</evidence>
<protein>
    <submittedName>
        <fullName evidence="10">Endothelin-converting enzyme. Metallo peptidase. MEROPS family M13</fullName>
        <ecNumber evidence="10">3.4.24.-</ecNumber>
    </submittedName>
</protein>
<keyword evidence="3" id="KW-0645">Protease</keyword>
<evidence type="ECO:0000313" key="11">
    <source>
        <dbReference type="Proteomes" id="UP000095657"/>
    </source>
</evidence>
<dbReference type="Gene3D" id="3.40.390.10">
    <property type="entry name" value="Collagenase (Catalytic Domain)"/>
    <property type="match status" value="1"/>
</dbReference>
<reference evidence="10 11" key="1">
    <citation type="submission" date="2015-09" db="EMBL/GenBank/DDBJ databases">
        <authorList>
            <consortium name="Pathogen Informatics"/>
        </authorList>
    </citation>
    <scope>NUCLEOTIDE SEQUENCE [LARGE SCALE GENOMIC DNA]</scope>
    <source>
        <strain evidence="10 11">2789STDY5834880</strain>
    </source>
</reference>
<keyword evidence="5 10" id="KW-0378">Hydrolase</keyword>
<dbReference type="PANTHER" id="PTHR11733">
    <property type="entry name" value="ZINC METALLOPROTEASE FAMILY M13 NEPRILYSIN-RELATED"/>
    <property type="match status" value="1"/>
</dbReference>
<dbReference type="InterPro" id="IPR018497">
    <property type="entry name" value="Peptidase_M13_C"/>
</dbReference>
<keyword evidence="7" id="KW-0482">Metalloprotease</keyword>
<sequence length="686" mass="77420">MINYYVCNMKVTKYLPILAVCLMTTGCNSKKEAVLTSGIDLANLDTMAMPGTSFYQYACGGWVAAHPLTDEYSRFGTFDMLRENSREQLKTLIAELAAKKDNAPGSAAQKVGDLYNIAMDSVKLNQEGVAPIKAELEAIDALQDKGEIYTYIAEIQKKGINPYFSLYIGADDMNSSMNLVQTYQGGIGMGQRDYYLENDEQTRNIRDKYQEHIAKMFQLAGYDEAAAQKAVKAVMNIETRLAKSARSQVELRDPHANYNKMDMETLKKNFPTFAWDVYFTTSGLNDLKEVNVGQPAAMKEVADVINTVSLDEQKLYLQWNLINSAASYLSDDFVAQDFDFYGKTMSGKKEMQPRWKRAVSTVDGALGEVVGQMYVEKYFPAAAKERMVTLVKNLQTSLGERINALEWMSEPTKAKAQEKLATFHVKIGYPDTWKDYSALDIKNDSYWANIERANEWGYAEMISKAGKPVDKDEWLMTPQTVNAYYNPTTNEICFPAAILQPPFFDMNADDAMNYGAIGVVIGHEMTHGFDDQGRQYDKDGNLKDWWTEEDAKKFEERAQVMVNFFDSIEVAPGVHANGSLTLGENIADHGGLQVSYHAFKKAMETAPLEVVDGFTPEQRFFLAYANVWAGNIRPEEILRLTKLDPHSLGKWRVDGALPHIANWYEAFNITEQDSMFVPKEKRVSIW</sequence>
<dbReference type="EMBL" id="CZAI01000001">
    <property type="protein sequence ID" value="CUO74475.1"/>
    <property type="molecule type" value="Genomic_DNA"/>
</dbReference>
<comment type="similarity">
    <text evidence="2">Belongs to the peptidase M13 family.</text>
</comment>
<evidence type="ECO:0000256" key="2">
    <source>
        <dbReference type="ARBA" id="ARBA00007357"/>
    </source>
</evidence>
<organism evidence="10 11">
    <name type="scientific">Bacteroides caccae</name>
    <dbReference type="NCBI Taxonomy" id="47678"/>
    <lineage>
        <taxon>Bacteria</taxon>
        <taxon>Pseudomonadati</taxon>
        <taxon>Bacteroidota</taxon>
        <taxon>Bacteroidia</taxon>
        <taxon>Bacteroidales</taxon>
        <taxon>Bacteroidaceae</taxon>
        <taxon>Bacteroides</taxon>
    </lineage>
</organism>
<dbReference type="GO" id="GO:0016485">
    <property type="term" value="P:protein processing"/>
    <property type="evidence" value="ECO:0007669"/>
    <property type="project" value="TreeGrafter"/>
</dbReference>
<dbReference type="EC" id="3.4.24.-" evidence="10"/>
<evidence type="ECO:0000256" key="3">
    <source>
        <dbReference type="ARBA" id="ARBA00022670"/>
    </source>
</evidence>
<evidence type="ECO:0000256" key="6">
    <source>
        <dbReference type="ARBA" id="ARBA00022833"/>
    </source>
</evidence>
<feature type="domain" description="Peptidase M13 C-terminal" evidence="8">
    <location>
        <begin position="482"/>
        <end position="683"/>
    </location>
</feature>
<dbReference type="PROSITE" id="PS51885">
    <property type="entry name" value="NEPRILYSIN"/>
    <property type="match status" value="1"/>
</dbReference>
<comment type="cofactor">
    <cofactor evidence="1">
        <name>Zn(2+)</name>
        <dbReference type="ChEBI" id="CHEBI:29105"/>
    </cofactor>
</comment>
<dbReference type="InterPro" id="IPR008753">
    <property type="entry name" value="Peptidase_M13_N"/>
</dbReference>
<dbReference type="PRINTS" id="PR00786">
    <property type="entry name" value="NEPRILYSIN"/>
</dbReference>
<evidence type="ECO:0000313" key="10">
    <source>
        <dbReference type="EMBL" id="CUO74475.1"/>
    </source>
</evidence>
<dbReference type="Pfam" id="PF01431">
    <property type="entry name" value="Peptidase_M13"/>
    <property type="match status" value="1"/>
</dbReference>
<dbReference type="GO" id="GO:0005886">
    <property type="term" value="C:plasma membrane"/>
    <property type="evidence" value="ECO:0007669"/>
    <property type="project" value="TreeGrafter"/>
</dbReference>
<dbReference type="GO" id="GO:0046872">
    <property type="term" value="F:metal ion binding"/>
    <property type="evidence" value="ECO:0007669"/>
    <property type="project" value="UniProtKB-KW"/>
</dbReference>
<dbReference type="Pfam" id="PF05649">
    <property type="entry name" value="Peptidase_M13_N"/>
    <property type="match status" value="1"/>
</dbReference>
<gene>
    <name evidence="10" type="primary">pepO</name>
    <name evidence="10" type="ORF">ERS852494_00685</name>
</gene>
<accession>A0A174HNM0</accession>
<dbReference type="SUPFAM" id="SSF55486">
    <property type="entry name" value="Metalloproteases ('zincins'), catalytic domain"/>
    <property type="match status" value="1"/>
</dbReference>
<evidence type="ECO:0000256" key="4">
    <source>
        <dbReference type="ARBA" id="ARBA00022723"/>
    </source>
</evidence>
<dbReference type="PANTHER" id="PTHR11733:SF167">
    <property type="entry name" value="FI17812P1-RELATED"/>
    <property type="match status" value="1"/>
</dbReference>
<evidence type="ECO:0000259" key="8">
    <source>
        <dbReference type="Pfam" id="PF01431"/>
    </source>
</evidence>
<evidence type="ECO:0000256" key="1">
    <source>
        <dbReference type="ARBA" id="ARBA00001947"/>
    </source>
</evidence>
<keyword evidence="4" id="KW-0479">Metal-binding</keyword>
<dbReference type="InterPro" id="IPR042089">
    <property type="entry name" value="Peptidase_M13_dom_2"/>
</dbReference>
<dbReference type="Proteomes" id="UP000095657">
    <property type="component" value="Unassembled WGS sequence"/>
</dbReference>
<evidence type="ECO:0000259" key="9">
    <source>
        <dbReference type="Pfam" id="PF05649"/>
    </source>
</evidence>